<dbReference type="AlphaFoldDB" id="A0AAJ0H8K0"/>
<reference evidence="2" key="2">
    <citation type="submission" date="2023-06" db="EMBL/GenBank/DDBJ databases">
        <authorList>
            <consortium name="Lawrence Berkeley National Laboratory"/>
            <person name="Haridas S."/>
            <person name="Hensen N."/>
            <person name="Bonometti L."/>
            <person name="Westerberg I."/>
            <person name="Brannstrom I.O."/>
            <person name="Guillou S."/>
            <person name="Cros-Aarteil S."/>
            <person name="Calhoun S."/>
            <person name="Kuo A."/>
            <person name="Mondo S."/>
            <person name="Pangilinan J."/>
            <person name="Riley R."/>
            <person name="Labutti K."/>
            <person name="Andreopoulos B."/>
            <person name="Lipzen A."/>
            <person name="Chen C."/>
            <person name="Yanf M."/>
            <person name="Daum C."/>
            <person name="Ng V."/>
            <person name="Clum A."/>
            <person name="Steindorff A."/>
            <person name="Ohm R."/>
            <person name="Martin F."/>
            <person name="Silar P."/>
            <person name="Natvig D."/>
            <person name="Lalanne C."/>
            <person name="Gautier V."/>
            <person name="Ament-Velasquez S.L."/>
            <person name="Kruys A."/>
            <person name="Hutchinson M.I."/>
            <person name="Powell A.J."/>
            <person name="Barry K."/>
            <person name="Miller A.N."/>
            <person name="Grigoriev I.V."/>
            <person name="Debuchy R."/>
            <person name="Gladieux P."/>
            <person name="Thoren M.H."/>
            <person name="Johannesson H."/>
        </authorList>
    </citation>
    <scope>NUCLEOTIDE SEQUENCE</scope>
    <source>
        <strain evidence="2">CBS 955.72</strain>
    </source>
</reference>
<accession>A0AAJ0H8K0</accession>
<dbReference type="Proteomes" id="UP001275084">
    <property type="component" value="Unassembled WGS sequence"/>
</dbReference>
<dbReference type="EMBL" id="JAUIQD010000007">
    <property type="protein sequence ID" value="KAK3343498.1"/>
    <property type="molecule type" value="Genomic_DNA"/>
</dbReference>
<evidence type="ECO:0000313" key="3">
    <source>
        <dbReference type="Proteomes" id="UP001275084"/>
    </source>
</evidence>
<keyword evidence="3" id="KW-1185">Reference proteome</keyword>
<dbReference type="InterPro" id="IPR000182">
    <property type="entry name" value="GNAT_dom"/>
</dbReference>
<evidence type="ECO:0000313" key="2">
    <source>
        <dbReference type="EMBL" id="KAK3343498.1"/>
    </source>
</evidence>
<dbReference type="Gene3D" id="3.40.630.30">
    <property type="match status" value="1"/>
</dbReference>
<reference evidence="2" key="1">
    <citation type="journal article" date="2023" name="Mol. Phylogenet. Evol.">
        <title>Genome-scale phylogeny and comparative genomics of the fungal order Sordariales.</title>
        <authorList>
            <person name="Hensen N."/>
            <person name="Bonometti L."/>
            <person name="Westerberg I."/>
            <person name="Brannstrom I.O."/>
            <person name="Guillou S."/>
            <person name="Cros-Aarteil S."/>
            <person name="Calhoun S."/>
            <person name="Haridas S."/>
            <person name="Kuo A."/>
            <person name="Mondo S."/>
            <person name="Pangilinan J."/>
            <person name="Riley R."/>
            <person name="LaButti K."/>
            <person name="Andreopoulos B."/>
            <person name="Lipzen A."/>
            <person name="Chen C."/>
            <person name="Yan M."/>
            <person name="Daum C."/>
            <person name="Ng V."/>
            <person name="Clum A."/>
            <person name="Steindorff A."/>
            <person name="Ohm R.A."/>
            <person name="Martin F."/>
            <person name="Silar P."/>
            <person name="Natvig D.O."/>
            <person name="Lalanne C."/>
            <person name="Gautier V."/>
            <person name="Ament-Velasquez S.L."/>
            <person name="Kruys A."/>
            <person name="Hutchinson M.I."/>
            <person name="Powell A.J."/>
            <person name="Barry K."/>
            <person name="Miller A.N."/>
            <person name="Grigoriev I.V."/>
            <person name="Debuchy R."/>
            <person name="Gladieux P."/>
            <person name="Hiltunen Thoren M."/>
            <person name="Johannesson H."/>
        </authorList>
    </citation>
    <scope>NUCLEOTIDE SEQUENCE</scope>
    <source>
        <strain evidence="2">CBS 955.72</strain>
    </source>
</reference>
<sequence length="271" mass="30496">MAWAFAGATPLDSGYPSGFPDRRHRYAGEFGGWDGHRSRHQRWAKPVPAKVIRIATAADLEAMTWVLIGAAPLDPVYPYRYPNRDLYTDELFARMCSQKCVEYLDTSIVVVCEMDGRVVAFAAWDAPSPIRDRHRSAPLQEPQPSVPSLPITIGHERRMRAFRETCAASKRALFDAVYTARGRQHMFLKILLCHPDYQRRGAGRALTAWGIDEARRAGVDTTVFASPMGLELYKKLGFKEVGRFRVQLEGEDVFLEIPALVLSGEKRVTEG</sequence>
<proteinExistence type="predicted"/>
<gene>
    <name evidence="2" type="ORF">B0T25DRAFT_572509</name>
</gene>
<dbReference type="InterPro" id="IPR016181">
    <property type="entry name" value="Acyl_CoA_acyltransferase"/>
</dbReference>
<protein>
    <submittedName>
        <fullName evidence="2">Acyl-CoA N-acyltransferase</fullName>
    </submittedName>
</protein>
<dbReference type="PANTHER" id="PTHR42791">
    <property type="entry name" value="GNAT FAMILY ACETYLTRANSFERASE"/>
    <property type="match status" value="1"/>
</dbReference>
<dbReference type="PANTHER" id="PTHR42791:SF2">
    <property type="entry name" value="N-ACETYLTRANSFERASE DOMAIN-CONTAINING PROTEIN"/>
    <property type="match status" value="1"/>
</dbReference>
<comment type="caution">
    <text evidence="2">The sequence shown here is derived from an EMBL/GenBank/DDBJ whole genome shotgun (WGS) entry which is preliminary data.</text>
</comment>
<dbReference type="CDD" id="cd04301">
    <property type="entry name" value="NAT_SF"/>
    <property type="match status" value="1"/>
</dbReference>
<dbReference type="SUPFAM" id="SSF55729">
    <property type="entry name" value="Acyl-CoA N-acyltransferases (Nat)"/>
    <property type="match status" value="1"/>
</dbReference>
<dbReference type="GO" id="GO:0016747">
    <property type="term" value="F:acyltransferase activity, transferring groups other than amino-acyl groups"/>
    <property type="evidence" value="ECO:0007669"/>
    <property type="project" value="InterPro"/>
</dbReference>
<name>A0AAJ0H8K0_9PEZI</name>
<organism evidence="2 3">
    <name type="scientific">Lasiosphaeria hispida</name>
    <dbReference type="NCBI Taxonomy" id="260671"/>
    <lineage>
        <taxon>Eukaryota</taxon>
        <taxon>Fungi</taxon>
        <taxon>Dikarya</taxon>
        <taxon>Ascomycota</taxon>
        <taxon>Pezizomycotina</taxon>
        <taxon>Sordariomycetes</taxon>
        <taxon>Sordariomycetidae</taxon>
        <taxon>Sordariales</taxon>
        <taxon>Lasiosphaeriaceae</taxon>
        <taxon>Lasiosphaeria</taxon>
    </lineage>
</organism>
<feature type="domain" description="N-acetyltransferase" evidence="1">
    <location>
        <begin position="50"/>
        <end position="260"/>
    </location>
</feature>
<dbReference type="Pfam" id="PF13673">
    <property type="entry name" value="Acetyltransf_10"/>
    <property type="match status" value="1"/>
</dbReference>
<evidence type="ECO:0000259" key="1">
    <source>
        <dbReference type="PROSITE" id="PS51186"/>
    </source>
</evidence>
<dbReference type="InterPro" id="IPR052523">
    <property type="entry name" value="Trichothecene_AcTrans"/>
</dbReference>
<dbReference type="PROSITE" id="PS51186">
    <property type="entry name" value="GNAT"/>
    <property type="match status" value="1"/>
</dbReference>